<dbReference type="EMBL" id="SMBT01000009">
    <property type="protein sequence ID" value="TCU84533.1"/>
    <property type="molecule type" value="Genomic_DNA"/>
</dbReference>
<reference evidence="2 4" key="2">
    <citation type="submission" date="2019-03" db="EMBL/GenBank/DDBJ databases">
        <title>Genomic Encyclopedia of Type Strains, Phase IV (KMG-IV): sequencing the most valuable type-strain genomes for metagenomic binning, comparative biology and taxonomic classification.</title>
        <authorList>
            <person name="Goeker M."/>
        </authorList>
    </citation>
    <scope>NUCLEOTIDE SEQUENCE [LARGE SCALE GENOMIC DNA]</scope>
    <source>
        <strain evidence="2 4">DSM 3764</strain>
    </source>
</reference>
<sequence>MFEAIKQGMSDRALQESQLDAELALSKLRLANSTKDALQAEVESTHLMFLELAEKNKELQSYIVRLESINAHDRKTINTLRDSLVISESFMNGQQKALLQATGDVAQLLSIDPNAVAGRYKLAVIDSVRSDMEDGVFSSGDEGKTPTHWRVGASLEEKINFRMQQRIEFKNLVNIEGLTTAEAENKLRKKYGMELEMVNNIYYWLDWNPSLLADVAPANDIAAYQALDKLIVKAVNIKSDLISAGTPLLSEQGSLTQRADGSYGLKQEDGKSKLVGLHPLIQDSKPQWNWTSAGRTVGWKAEKYRATVQGLGVYLSNQFGVDITADNVVKPNFKK</sequence>
<dbReference type="AlphaFoldDB" id="A0A377Q5X2"/>
<organism evidence="1 3">
    <name type="scientific">Iodobacter fluviatilis</name>
    <dbReference type="NCBI Taxonomy" id="537"/>
    <lineage>
        <taxon>Bacteria</taxon>
        <taxon>Pseudomonadati</taxon>
        <taxon>Pseudomonadota</taxon>
        <taxon>Betaproteobacteria</taxon>
        <taxon>Neisseriales</taxon>
        <taxon>Chitinibacteraceae</taxon>
        <taxon>Iodobacter</taxon>
    </lineage>
</organism>
<dbReference type="Proteomes" id="UP000255108">
    <property type="component" value="Unassembled WGS sequence"/>
</dbReference>
<dbReference type="Proteomes" id="UP000295794">
    <property type="component" value="Unassembled WGS sequence"/>
</dbReference>
<evidence type="ECO:0000313" key="4">
    <source>
        <dbReference type="Proteomes" id="UP000295794"/>
    </source>
</evidence>
<reference evidence="1 3" key="1">
    <citation type="submission" date="2018-06" db="EMBL/GenBank/DDBJ databases">
        <authorList>
            <consortium name="Pathogen Informatics"/>
            <person name="Doyle S."/>
        </authorList>
    </citation>
    <scope>NUCLEOTIDE SEQUENCE [LARGE SCALE GENOMIC DNA]</scope>
    <source>
        <strain evidence="1 3">NCTC11159</strain>
    </source>
</reference>
<accession>A0A377Q5X2</accession>
<dbReference type="EMBL" id="UGHR01000001">
    <property type="protein sequence ID" value="STQ89999.1"/>
    <property type="molecule type" value="Genomic_DNA"/>
</dbReference>
<evidence type="ECO:0000313" key="1">
    <source>
        <dbReference type="EMBL" id="STQ89999.1"/>
    </source>
</evidence>
<evidence type="ECO:0000313" key="3">
    <source>
        <dbReference type="Proteomes" id="UP000255108"/>
    </source>
</evidence>
<gene>
    <name evidence="2" type="ORF">EV682_10958</name>
    <name evidence="1" type="ORF">NCTC11159_01057</name>
</gene>
<protein>
    <submittedName>
        <fullName evidence="1">Uncharacterized protein</fullName>
    </submittedName>
</protein>
<dbReference type="RefSeq" id="WP_115226389.1">
    <property type="nucleotide sequence ID" value="NZ_CAWOLO010000009.1"/>
</dbReference>
<evidence type="ECO:0000313" key="2">
    <source>
        <dbReference type="EMBL" id="TCU84533.1"/>
    </source>
</evidence>
<keyword evidence="4" id="KW-1185">Reference proteome</keyword>
<proteinExistence type="predicted"/>
<name>A0A377Q5X2_9NEIS</name>